<keyword evidence="3" id="KW-1185">Reference proteome</keyword>
<sequence>MNDKTSATLVFIALLLLYVGSYCALVEPGSAGVIVRNGISRPIEHYRHFNNLAAMAFWPLEKLDRKLRPDSWPVSPLKIEINTRPPRQPQPATEPSTLLPG</sequence>
<evidence type="ECO:0000313" key="3">
    <source>
        <dbReference type="Proteomes" id="UP000315017"/>
    </source>
</evidence>
<name>A0A517Y8H6_9BACT</name>
<protein>
    <submittedName>
        <fullName evidence="2">Uncharacterized protein</fullName>
    </submittedName>
</protein>
<evidence type="ECO:0000256" key="1">
    <source>
        <dbReference type="SAM" id="MobiDB-lite"/>
    </source>
</evidence>
<reference evidence="2 3" key="1">
    <citation type="submission" date="2019-02" db="EMBL/GenBank/DDBJ databases">
        <title>Deep-cultivation of Planctomycetes and their phenomic and genomic characterization uncovers novel biology.</title>
        <authorList>
            <person name="Wiegand S."/>
            <person name="Jogler M."/>
            <person name="Boedeker C."/>
            <person name="Pinto D."/>
            <person name="Vollmers J."/>
            <person name="Rivas-Marin E."/>
            <person name="Kohn T."/>
            <person name="Peeters S.H."/>
            <person name="Heuer A."/>
            <person name="Rast P."/>
            <person name="Oberbeckmann S."/>
            <person name="Bunk B."/>
            <person name="Jeske O."/>
            <person name="Meyerdierks A."/>
            <person name="Storesund J.E."/>
            <person name="Kallscheuer N."/>
            <person name="Luecker S."/>
            <person name="Lage O.M."/>
            <person name="Pohl T."/>
            <person name="Merkel B.J."/>
            <person name="Hornburger P."/>
            <person name="Mueller R.-W."/>
            <person name="Bruemmer F."/>
            <person name="Labrenz M."/>
            <person name="Spormann A.M."/>
            <person name="Op den Camp H."/>
            <person name="Overmann J."/>
            <person name="Amann R."/>
            <person name="Jetten M.S.M."/>
            <person name="Mascher T."/>
            <person name="Medema M.H."/>
            <person name="Devos D.P."/>
            <person name="Kaster A.-K."/>
            <person name="Ovreas L."/>
            <person name="Rohde M."/>
            <person name="Galperin M.Y."/>
            <person name="Jogler C."/>
        </authorList>
    </citation>
    <scope>NUCLEOTIDE SEQUENCE [LARGE SCALE GENOMIC DNA]</scope>
    <source>
        <strain evidence="2 3">ETA_A8</strain>
    </source>
</reference>
<evidence type="ECO:0000313" key="2">
    <source>
        <dbReference type="EMBL" id="QDU26523.1"/>
    </source>
</evidence>
<dbReference type="Proteomes" id="UP000315017">
    <property type="component" value="Chromosome"/>
</dbReference>
<dbReference type="EMBL" id="CP036274">
    <property type="protein sequence ID" value="QDU26523.1"/>
    <property type="molecule type" value="Genomic_DNA"/>
</dbReference>
<dbReference type="AlphaFoldDB" id="A0A517Y8H6"/>
<feature type="region of interest" description="Disordered" evidence="1">
    <location>
        <begin position="78"/>
        <end position="101"/>
    </location>
</feature>
<accession>A0A517Y8H6</accession>
<gene>
    <name evidence="2" type="ORF">ETAA8_16010</name>
</gene>
<proteinExistence type="predicted"/>
<organism evidence="2 3">
    <name type="scientific">Anatilimnocola aggregata</name>
    <dbReference type="NCBI Taxonomy" id="2528021"/>
    <lineage>
        <taxon>Bacteria</taxon>
        <taxon>Pseudomonadati</taxon>
        <taxon>Planctomycetota</taxon>
        <taxon>Planctomycetia</taxon>
        <taxon>Pirellulales</taxon>
        <taxon>Pirellulaceae</taxon>
        <taxon>Anatilimnocola</taxon>
    </lineage>
</organism>
<dbReference type="KEGG" id="aagg:ETAA8_16010"/>
<feature type="compositionally biased region" description="Polar residues" evidence="1">
    <location>
        <begin position="90"/>
        <end position="101"/>
    </location>
</feature>